<protein>
    <recommendedName>
        <fullName evidence="2">Srp40 C-terminal domain-containing protein</fullName>
    </recommendedName>
</protein>
<organism evidence="3 4">
    <name type="scientific">Patellaria atrata CBS 101060</name>
    <dbReference type="NCBI Taxonomy" id="1346257"/>
    <lineage>
        <taxon>Eukaryota</taxon>
        <taxon>Fungi</taxon>
        <taxon>Dikarya</taxon>
        <taxon>Ascomycota</taxon>
        <taxon>Pezizomycotina</taxon>
        <taxon>Dothideomycetes</taxon>
        <taxon>Dothideomycetes incertae sedis</taxon>
        <taxon>Patellariales</taxon>
        <taxon>Patellariaceae</taxon>
        <taxon>Patellaria</taxon>
    </lineage>
</organism>
<comment type="caution">
    <text evidence="3">The sequence shown here is derived from an EMBL/GenBank/DDBJ whole genome shotgun (WGS) entry which is preliminary data.</text>
</comment>
<feature type="compositionally biased region" description="Low complexity" evidence="1">
    <location>
        <begin position="273"/>
        <end position="299"/>
    </location>
</feature>
<feature type="region of interest" description="Disordered" evidence="1">
    <location>
        <begin position="171"/>
        <end position="488"/>
    </location>
</feature>
<evidence type="ECO:0000313" key="4">
    <source>
        <dbReference type="Proteomes" id="UP000799429"/>
    </source>
</evidence>
<feature type="compositionally biased region" description="Acidic residues" evidence="1">
    <location>
        <begin position="235"/>
        <end position="251"/>
    </location>
</feature>
<dbReference type="Pfam" id="PF05022">
    <property type="entry name" value="SRP40_C"/>
    <property type="match status" value="1"/>
</dbReference>
<feature type="compositionally biased region" description="Gly residues" evidence="1">
    <location>
        <begin position="540"/>
        <end position="549"/>
    </location>
</feature>
<evidence type="ECO:0000259" key="2">
    <source>
        <dbReference type="Pfam" id="PF05022"/>
    </source>
</evidence>
<feature type="region of interest" description="Disordered" evidence="1">
    <location>
        <begin position="524"/>
        <end position="549"/>
    </location>
</feature>
<feature type="compositionally biased region" description="Basic and acidic residues" evidence="1">
    <location>
        <begin position="408"/>
        <end position="429"/>
    </location>
</feature>
<accession>A0A9P4SG32</accession>
<dbReference type="GO" id="GO:0005730">
    <property type="term" value="C:nucleolus"/>
    <property type="evidence" value="ECO:0007669"/>
    <property type="project" value="InterPro"/>
</dbReference>
<feature type="compositionally biased region" description="Low complexity" evidence="1">
    <location>
        <begin position="315"/>
        <end position="345"/>
    </location>
</feature>
<reference evidence="3" key="1">
    <citation type="journal article" date="2020" name="Stud. Mycol.">
        <title>101 Dothideomycetes genomes: a test case for predicting lifestyles and emergence of pathogens.</title>
        <authorList>
            <person name="Haridas S."/>
            <person name="Albert R."/>
            <person name="Binder M."/>
            <person name="Bloem J."/>
            <person name="Labutti K."/>
            <person name="Salamov A."/>
            <person name="Andreopoulos B."/>
            <person name="Baker S."/>
            <person name="Barry K."/>
            <person name="Bills G."/>
            <person name="Bluhm B."/>
            <person name="Cannon C."/>
            <person name="Castanera R."/>
            <person name="Culley D."/>
            <person name="Daum C."/>
            <person name="Ezra D."/>
            <person name="Gonzalez J."/>
            <person name="Henrissat B."/>
            <person name="Kuo A."/>
            <person name="Liang C."/>
            <person name="Lipzen A."/>
            <person name="Lutzoni F."/>
            <person name="Magnuson J."/>
            <person name="Mondo S."/>
            <person name="Nolan M."/>
            <person name="Ohm R."/>
            <person name="Pangilinan J."/>
            <person name="Park H.-J."/>
            <person name="Ramirez L."/>
            <person name="Alfaro M."/>
            <person name="Sun H."/>
            <person name="Tritt A."/>
            <person name="Yoshinaga Y."/>
            <person name="Zwiers L.-H."/>
            <person name="Turgeon B."/>
            <person name="Goodwin S."/>
            <person name="Spatafora J."/>
            <person name="Crous P."/>
            <person name="Grigoriev I."/>
        </authorList>
    </citation>
    <scope>NUCLEOTIDE SEQUENCE</scope>
    <source>
        <strain evidence="3">CBS 101060</strain>
    </source>
</reference>
<dbReference type="InterPro" id="IPR007718">
    <property type="entry name" value="Srp40_C"/>
</dbReference>
<gene>
    <name evidence="3" type="ORF">M501DRAFT_376797</name>
</gene>
<dbReference type="PANTHER" id="PTHR23216:SF1">
    <property type="entry name" value="NUCLEOLAR AND COILED-BODY PHOSPHOPROTEIN 1"/>
    <property type="match status" value="1"/>
</dbReference>
<dbReference type="AlphaFoldDB" id="A0A9P4SG32"/>
<proteinExistence type="predicted"/>
<feature type="compositionally biased region" description="Basic residues" evidence="1">
    <location>
        <begin position="71"/>
        <end position="88"/>
    </location>
</feature>
<feature type="compositionally biased region" description="Low complexity" evidence="1">
    <location>
        <begin position="202"/>
        <end position="227"/>
    </location>
</feature>
<name>A0A9P4SG32_9PEZI</name>
<evidence type="ECO:0000313" key="3">
    <source>
        <dbReference type="EMBL" id="KAF2842033.1"/>
    </source>
</evidence>
<feature type="region of interest" description="Disordered" evidence="1">
    <location>
        <begin position="70"/>
        <end position="101"/>
    </location>
</feature>
<feature type="compositionally biased region" description="Basic and acidic residues" evidence="1">
    <location>
        <begin position="185"/>
        <end position="201"/>
    </location>
</feature>
<dbReference type="GO" id="GO:0005654">
    <property type="term" value="C:nucleoplasm"/>
    <property type="evidence" value="ECO:0007669"/>
    <property type="project" value="TreeGrafter"/>
</dbReference>
<feature type="compositionally biased region" description="Low complexity" evidence="1">
    <location>
        <begin position="446"/>
        <end position="457"/>
    </location>
</feature>
<feature type="compositionally biased region" description="Low complexity" evidence="1">
    <location>
        <begin position="353"/>
        <end position="381"/>
    </location>
</feature>
<dbReference type="Proteomes" id="UP000799429">
    <property type="component" value="Unassembled WGS sequence"/>
</dbReference>
<dbReference type="OrthoDB" id="5599646at2759"/>
<dbReference type="EMBL" id="MU006090">
    <property type="protein sequence ID" value="KAF2842033.1"/>
    <property type="molecule type" value="Genomic_DNA"/>
</dbReference>
<feature type="domain" description="Srp40 C-terminal" evidence="2">
    <location>
        <begin position="480"/>
        <end position="547"/>
    </location>
</feature>
<feature type="compositionally biased region" description="Low complexity" evidence="1">
    <location>
        <begin position="388"/>
        <end position="404"/>
    </location>
</feature>
<evidence type="ECO:0000256" key="1">
    <source>
        <dbReference type="SAM" id="MobiDB-lite"/>
    </source>
</evidence>
<dbReference type="InterPro" id="IPR039191">
    <property type="entry name" value="Nopp140-like"/>
</dbReference>
<sequence length="549" mass="58264">MHEFPGSFVIRGLTEVTAPCGLRIKQQATSSTVSVRRNNHEPHVKKNITVGFNRSIRTSYCINTPTMTSNKKLRARGTKKERKARAAAKRPPPPPQGKYPNADPKLIELVYIFLKEHGYLKAVHGVRVHTQKREATGGYTKPCSWTGAARGLPTLQQIFEEWEEDREIDNELGIDPVGHKAKKGNAKEAEAKADQQEKELEATANANTNANTNTGADAGADAKVNVNDGEKGNEGDDESKDGSDSSDESEVEDKPLSSAASVPSKSAEIKKASSPSSSNSSNCSSDSSSSSSDSSSSSSEETPKPVVKTLKRKASASSSSSSSGSDSSSSSSSGSSSDSDSAPPAKKTKKAKSSSSDSSSNSSSSSDSSSDSSSSDSDSSNAAKVTLPDSSSSSSDTSDSSSPKKPIKSKEKKSSNKENKSSTTKEKKSYTNKTQEAVPEPERTYSTSSATLAGSSSPQKRKLSPSATLPPTKSQSTTERFSRIPKDQYVDPKFASNEYVSYDYADRAHADLIVTKGKSFTKEKNKKKRGSYRGGVIDTSGGGGIKFED</sequence>
<dbReference type="PANTHER" id="PTHR23216">
    <property type="entry name" value="NUCLEOLAR AND COILED-BODY PHOSPHOPROTEIN 1"/>
    <property type="match status" value="1"/>
</dbReference>
<feature type="compositionally biased region" description="Polar residues" evidence="1">
    <location>
        <begin position="465"/>
        <end position="479"/>
    </location>
</feature>
<keyword evidence="4" id="KW-1185">Reference proteome</keyword>